<dbReference type="EMBL" id="REFR01000009">
    <property type="protein sequence ID" value="RMB12410.1"/>
    <property type="molecule type" value="Genomic_DNA"/>
</dbReference>
<dbReference type="NCBIfam" id="TIGR02937">
    <property type="entry name" value="sigma70-ECF"/>
    <property type="match status" value="1"/>
</dbReference>
<dbReference type="InterPro" id="IPR039425">
    <property type="entry name" value="RNA_pol_sigma-70-like"/>
</dbReference>
<dbReference type="SUPFAM" id="SSF88946">
    <property type="entry name" value="Sigma2 domain of RNA polymerase sigma factors"/>
    <property type="match status" value="1"/>
</dbReference>
<comment type="similarity">
    <text evidence="1">Belongs to the sigma-70 factor family. ECF subfamily.</text>
</comment>
<protein>
    <submittedName>
        <fullName evidence="7">RNA polymerase sigma factor (Sigma-70 family)</fullName>
    </submittedName>
</protein>
<keyword evidence="3" id="KW-0731">Sigma factor</keyword>
<keyword evidence="4" id="KW-0238">DNA-binding</keyword>
<keyword evidence="8" id="KW-1185">Reference proteome</keyword>
<sequence>MDHRDYYGADRNFSEAWGDTYTIVSKRLMPSKPPKRTSTLDKHQSRLNTLRQNHTALRQNHTTLKRQFWLSWHKHKDYLHSLSMRWTSGDQPTAEDALSATACKASISFSAANGNIGNERAWFARILYNQCMDGHRRRKAENALSVELLAPSAEPSAEDDMLNSELRQVLDRLLKDLPPSLRGPVVSRLVDESPYAAIAKTYKVTEGNARKRVQHGRAILRRRLRKYLTAGEIVE</sequence>
<dbReference type="SUPFAM" id="SSF88659">
    <property type="entry name" value="Sigma3 and sigma4 domains of RNA polymerase sigma factors"/>
    <property type="match status" value="1"/>
</dbReference>
<dbReference type="GO" id="GO:0003677">
    <property type="term" value="F:DNA binding"/>
    <property type="evidence" value="ECO:0007669"/>
    <property type="project" value="UniProtKB-KW"/>
</dbReference>
<dbReference type="InterPro" id="IPR014284">
    <property type="entry name" value="RNA_pol_sigma-70_dom"/>
</dbReference>
<accession>A0A3M0CV14</accession>
<gene>
    <name evidence="7" type="ORF">BXY39_0906</name>
</gene>
<evidence type="ECO:0000256" key="2">
    <source>
        <dbReference type="ARBA" id="ARBA00023015"/>
    </source>
</evidence>
<evidence type="ECO:0000313" key="7">
    <source>
        <dbReference type="EMBL" id="RMB12410.1"/>
    </source>
</evidence>
<dbReference type="InterPro" id="IPR013324">
    <property type="entry name" value="RNA_pol_sigma_r3/r4-like"/>
</dbReference>
<keyword evidence="2" id="KW-0805">Transcription regulation</keyword>
<organism evidence="7 8">
    <name type="scientific">Eilatimonas milleporae</name>
    <dbReference type="NCBI Taxonomy" id="911205"/>
    <lineage>
        <taxon>Bacteria</taxon>
        <taxon>Pseudomonadati</taxon>
        <taxon>Pseudomonadota</taxon>
        <taxon>Alphaproteobacteria</taxon>
        <taxon>Kordiimonadales</taxon>
        <taxon>Kordiimonadaceae</taxon>
        <taxon>Eilatimonas</taxon>
    </lineage>
</organism>
<comment type="caution">
    <text evidence="7">The sequence shown here is derived from an EMBL/GenBank/DDBJ whole genome shotgun (WGS) entry which is preliminary data.</text>
</comment>
<dbReference type="GO" id="GO:0006352">
    <property type="term" value="P:DNA-templated transcription initiation"/>
    <property type="evidence" value="ECO:0007669"/>
    <property type="project" value="InterPro"/>
</dbReference>
<dbReference type="Gene3D" id="1.10.1740.10">
    <property type="match status" value="1"/>
</dbReference>
<dbReference type="AlphaFoldDB" id="A0A3M0CV14"/>
<dbReference type="InParanoid" id="A0A3M0CV14"/>
<reference evidence="7 8" key="1">
    <citation type="submission" date="2018-10" db="EMBL/GenBank/DDBJ databases">
        <title>Genomic Encyclopedia of Archaeal and Bacterial Type Strains, Phase II (KMG-II): from individual species to whole genera.</title>
        <authorList>
            <person name="Goeker M."/>
        </authorList>
    </citation>
    <scope>NUCLEOTIDE SEQUENCE [LARGE SCALE GENOMIC DNA]</scope>
    <source>
        <strain evidence="7 8">DSM 25217</strain>
    </source>
</reference>
<evidence type="ECO:0000256" key="1">
    <source>
        <dbReference type="ARBA" id="ARBA00010641"/>
    </source>
</evidence>
<keyword evidence="6" id="KW-0175">Coiled coil</keyword>
<dbReference type="PANTHER" id="PTHR43133:SF8">
    <property type="entry name" value="RNA POLYMERASE SIGMA FACTOR HI_1459-RELATED"/>
    <property type="match status" value="1"/>
</dbReference>
<keyword evidence="5" id="KW-0804">Transcription</keyword>
<dbReference type="Proteomes" id="UP000271227">
    <property type="component" value="Unassembled WGS sequence"/>
</dbReference>
<evidence type="ECO:0000313" key="8">
    <source>
        <dbReference type="Proteomes" id="UP000271227"/>
    </source>
</evidence>
<evidence type="ECO:0000256" key="4">
    <source>
        <dbReference type="ARBA" id="ARBA00023125"/>
    </source>
</evidence>
<dbReference type="InterPro" id="IPR013325">
    <property type="entry name" value="RNA_pol_sigma_r2"/>
</dbReference>
<dbReference type="GO" id="GO:0016987">
    <property type="term" value="F:sigma factor activity"/>
    <property type="evidence" value="ECO:0007669"/>
    <property type="project" value="UniProtKB-KW"/>
</dbReference>
<evidence type="ECO:0000256" key="5">
    <source>
        <dbReference type="ARBA" id="ARBA00023163"/>
    </source>
</evidence>
<dbReference type="InterPro" id="IPR036388">
    <property type="entry name" value="WH-like_DNA-bd_sf"/>
</dbReference>
<proteinExistence type="inferred from homology"/>
<evidence type="ECO:0000256" key="3">
    <source>
        <dbReference type="ARBA" id="ARBA00023082"/>
    </source>
</evidence>
<dbReference type="Gene3D" id="1.10.10.10">
    <property type="entry name" value="Winged helix-like DNA-binding domain superfamily/Winged helix DNA-binding domain"/>
    <property type="match status" value="1"/>
</dbReference>
<dbReference type="OrthoDB" id="7193272at2"/>
<name>A0A3M0CV14_9PROT</name>
<feature type="coiled-coil region" evidence="6">
    <location>
        <begin position="40"/>
        <end position="67"/>
    </location>
</feature>
<evidence type="ECO:0000256" key="6">
    <source>
        <dbReference type="SAM" id="Coils"/>
    </source>
</evidence>
<dbReference type="PANTHER" id="PTHR43133">
    <property type="entry name" value="RNA POLYMERASE ECF-TYPE SIGMA FACTO"/>
    <property type="match status" value="1"/>
</dbReference>